<feature type="transmembrane region" description="Helical" evidence="7">
    <location>
        <begin position="59"/>
        <end position="80"/>
    </location>
</feature>
<dbReference type="Proteomes" id="UP000636800">
    <property type="component" value="Chromosome 2"/>
</dbReference>
<accession>A0A835RPN3</accession>
<evidence type="ECO:0000256" key="1">
    <source>
        <dbReference type="ARBA" id="ARBA00004651"/>
    </source>
</evidence>
<comment type="subcellular location">
    <subcellularLocation>
        <location evidence="1 7">Cell membrane</location>
        <topology evidence="1 7">Multi-pass membrane protein</topology>
    </subcellularLocation>
</comment>
<dbReference type="Pfam" id="PF04535">
    <property type="entry name" value="CASP_dom"/>
    <property type="match status" value="1"/>
</dbReference>
<evidence type="ECO:0000313" key="10">
    <source>
        <dbReference type="Proteomes" id="UP000636800"/>
    </source>
</evidence>
<proteinExistence type="inferred from homology"/>
<comment type="subunit">
    <text evidence="7">Homodimer and heterodimers.</text>
</comment>
<keyword evidence="10" id="KW-1185">Reference proteome</keyword>
<comment type="caution">
    <text evidence="9">The sequence shown here is derived from an EMBL/GenBank/DDBJ whole genome shotgun (WGS) entry which is preliminary data.</text>
</comment>
<evidence type="ECO:0000256" key="7">
    <source>
        <dbReference type="RuleBase" id="RU361233"/>
    </source>
</evidence>
<evidence type="ECO:0000259" key="8">
    <source>
        <dbReference type="Pfam" id="PF04535"/>
    </source>
</evidence>
<keyword evidence="6 7" id="KW-0472">Membrane</keyword>
<feature type="transmembrane region" description="Helical" evidence="7">
    <location>
        <begin position="148"/>
        <end position="172"/>
    </location>
</feature>
<evidence type="ECO:0000313" key="9">
    <source>
        <dbReference type="EMBL" id="KAG0493049.1"/>
    </source>
</evidence>
<name>A0A835RPN3_VANPL</name>
<keyword evidence="3 7" id="KW-1003">Cell membrane</keyword>
<reference evidence="9 10" key="1">
    <citation type="journal article" date="2020" name="Nat. Food">
        <title>A phased Vanilla planifolia genome enables genetic improvement of flavour and production.</title>
        <authorList>
            <person name="Hasing T."/>
            <person name="Tang H."/>
            <person name="Brym M."/>
            <person name="Khazi F."/>
            <person name="Huang T."/>
            <person name="Chambers A.H."/>
        </authorList>
    </citation>
    <scope>NUCLEOTIDE SEQUENCE [LARGE SCALE GENOMIC DNA]</scope>
    <source>
        <tissue evidence="9">Leaf</tissue>
    </source>
</reference>
<feature type="domain" description="Casparian strip membrane protein" evidence="8">
    <location>
        <begin position="12"/>
        <end position="84"/>
    </location>
</feature>
<evidence type="ECO:0000256" key="5">
    <source>
        <dbReference type="ARBA" id="ARBA00022989"/>
    </source>
</evidence>
<evidence type="ECO:0000256" key="2">
    <source>
        <dbReference type="ARBA" id="ARBA00007651"/>
    </source>
</evidence>
<comment type="similarity">
    <text evidence="2 7">Belongs to the Casparian strip membrane proteins (CASP) family.</text>
</comment>
<organism evidence="9 10">
    <name type="scientific">Vanilla planifolia</name>
    <name type="common">Vanilla</name>
    <dbReference type="NCBI Taxonomy" id="51239"/>
    <lineage>
        <taxon>Eukaryota</taxon>
        <taxon>Viridiplantae</taxon>
        <taxon>Streptophyta</taxon>
        <taxon>Embryophyta</taxon>
        <taxon>Tracheophyta</taxon>
        <taxon>Spermatophyta</taxon>
        <taxon>Magnoliopsida</taxon>
        <taxon>Liliopsida</taxon>
        <taxon>Asparagales</taxon>
        <taxon>Orchidaceae</taxon>
        <taxon>Vanilloideae</taxon>
        <taxon>Vanilleae</taxon>
        <taxon>Vanilla</taxon>
    </lineage>
</organism>
<dbReference type="InterPro" id="IPR006702">
    <property type="entry name" value="CASP_dom"/>
</dbReference>
<gene>
    <name evidence="9" type="ORF">HPP92_006447</name>
</gene>
<comment type="caution">
    <text evidence="7">Lacks conserved residue(s) required for the propagation of feature annotation.</text>
</comment>
<dbReference type="OrthoDB" id="941679at2759"/>
<keyword evidence="5 7" id="KW-1133">Transmembrane helix</keyword>
<dbReference type="GO" id="GO:0005886">
    <property type="term" value="C:plasma membrane"/>
    <property type="evidence" value="ECO:0007669"/>
    <property type="project" value="UniProtKB-SubCell"/>
</dbReference>
<dbReference type="EMBL" id="JADCNL010000002">
    <property type="protein sequence ID" value="KAG0493049.1"/>
    <property type="molecule type" value="Genomic_DNA"/>
</dbReference>
<evidence type="ECO:0000256" key="4">
    <source>
        <dbReference type="ARBA" id="ARBA00022692"/>
    </source>
</evidence>
<dbReference type="AlphaFoldDB" id="A0A835RPN3"/>
<keyword evidence="4 7" id="KW-0812">Transmembrane</keyword>
<evidence type="ECO:0000256" key="6">
    <source>
        <dbReference type="ARBA" id="ARBA00023136"/>
    </source>
</evidence>
<feature type="transmembrane region" description="Helical" evidence="7">
    <location>
        <begin position="20"/>
        <end position="38"/>
    </location>
</feature>
<sequence>MENRGSGLTQKKFVMLQLLLRPLSALFSVVAALVMVLSKETRDLTGHQMTASYSISPELRFFVVGNFLSCGYALLSLPLVSIPANSFIVYVLDLIVIIDQHKSRNTSKFRDEHGTDSFCSLRWDCNRLSGTDGWNSAPSSSPSAFGEIAMGFSFVGLFLFLLSCFLSQICAIKRLKKEQQKQNNNRI</sequence>
<evidence type="ECO:0000256" key="3">
    <source>
        <dbReference type="ARBA" id="ARBA00022475"/>
    </source>
</evidence>
<protein>
    <recommendedName>
        <fullName evidence="7">CASP-like protein</fullName>
    </recommendedName>
</protein>